<dbReference type="OrthoDB" id="4219682at2"/>
<evidence type="ECO:0000313" key="1">
    <source>
        <dbReference type="EMBL" id="RKN45617.1"/>
    </source>
</evidence>
<dbReference type="Proteomes" id="UP000272474">
    <property type="component" value="Unassembled WGS sequence"/>
</dbReference>
<proteinExistence type="predicted"/>
<dbReference type="InterPro" id="IPR036689">
    <property type="entry name" value="ESAT-6-like_sf"/>
</dbReference>
<comment type="caution">
    <text evidence="1">The sequence shown here is derived from an EMBL/GenBank/DDBJ whole genome shotgun (WGS) entry which is preliminary data.</text>
</comment>
<dbReference type="SUPFAM" id="SSF140453">
    <property type="entry name" value="EsxAB dimer-like"/>
    <property type="match status" value="1"/>
</dbReference>
<dbReference type="Gene3D" id="1.10.287.1060">
    <property type="entry name" value="ESAT-6-like"/>
    <property type="match status" value="1"/>
</dbReference>
<accession>A0A3A9ZEC4</accession>
<evidence type="ECO:0000313" key="2">
    <source>
        <dbReference type="Proteomes" id="UP000272474"/>
    </source>
</evidence>
<sequence length="113" mass="11488">MAEVIKLAPEEVDRVMGVINGAYTEMDEVASGIGGHAGIVSTAYHGSGTSRAVETYEDLGKAGAALAHALDGLSRDLGLTANTGRETDADAHGALNQVTTPNIPADLTIAAQI</sequence>
<organism evidence="1 2">
    <name type="scientific">Streptomyces hoynatensis</name>
    <dbReference type="NCBI Taxonomy" id="1141874"/>
    <lineage>
        <taxon>Bacteria</taxon>
        <taxon>Bacillati</taxon>
        <taxon>Actinomycetota</taxon>
        <taxon>Actinomycetes</taxon>
        <taxon>Kitasatosporales</taxon>
        <taxon>Streptomycetaceae</taxon>
        <taxon>Streptomyces</taxon>
    </lineage>
</organism>
<keyword evidence="2" id="KW-1185">Reference proteome</keyword>
<dbReference type="RefSeq" id="WP_120675501.1">
    <property type="nucleotide sequence ID" value="NZ_RBAL01000002.1"/>
</dbReference>
<reference evidence="1 2" key="1">
    <citation type="journal article" date="2014" name="Int. J. Syst. Evol. Microbiol.">
        <title>Streptomyces hoynatensis sp. nov., isolated from deep marine sediment.</title>
        <authorList>
            <person name="Veyisoglu A."/>
            <person name="Sahin N."/>
        </authorList>
    </citation>
    <scope>NUCLEOTIDE SEQUENCE [LARGE SCALE GENOMIC DNA]</scope>
    <source>
        <strain evidence="1 2">KCTC 29097</strain>
    </source>
</reference>
<dbReference type="EMBL" id="RBAL01000002">
    <property type="protein sequence ID" value="RKN45617.1"/>
    <property type="molecule type" value="Genomic_DNA"/>
</dbReference>
<dbReference type="AlphaFoldDB" id="A0A3A9ZEC4"/>
<protein>
    <submittedName>
        <fullName evidence="1">Uncharacterized protein</fullName>
    </submittedName>
</protein>
<name>A0A3A9ZEC4_9ACTN</name>
<gene>
    <name evidence="1" type="ORF">D7294_03850</name>
</gene>